<gene>
    <name evidence="5" type="ORF">WHR41_00139</name>
</gene>
<keyword evidence="6" id="KW-1185">Reference proteome</keyword>
<comment type="subcellular location">
    <subcellularLocation>
        <location evidence="1">Nucleus</location>
    </subcellularLocation>
</comment>
<comment type="caution">
    <text evidence="5">The sequence shown here is derived from an EMBL/GenBank/DDBJ whole genome shotgun (WGS) entry which is preliminary data.</text>
</comment>
<dbReference type="InterPro" id="IPR015943">
    <property type="entry name" value="WD40/YVTN_repeat-like_dom_sf"/>
</dbReference>
<feature type="compositionally biased region" description="Basic and acidic residues" evidence="4">
    <location>
        <begin position="31"/>
        <end position="53"/>
    </location>
</feature>
<feature type="compositionally biased region" description="Basic residues" evidence="4">
    <location>
        <begin position="1"/>
        <end position="15"/>
    </location>
</feature>
<sequence>MTRRTSARGASAKKRYTVDAFEGIEGLQDSGSDHSPVRRSRDSDSGDEFHIESEPADAAEEDEDDFSGADDEPEGHSVLGSDAGEQDLDDAMSIAGDDDLEPEDDDDHPAGHKRTPNRKPKIHLSGPDGLLYNRGLPDSVTRRSGKFDKRLFLFGSSVREFRAVEKACFKWDGQDALPARRKLQEPASKNCAYSYWQGEDARKREEEEGWKPYFEGGLQGIFTKRQSMKQISQDEGRARVAADELPSRTFLIGPVNSPQLITLHAGESTALNRAWVQPQAEGFKAVPKHASATKAGFILNLGVKVKCVEWAPNQPGSSQYLATSTLPRRETLKGSAPAFTPQNPDASEIQIWEFKATKQGSLDSEVAPVLKHVLCTEWGDAKALRWCPAPHRRSTAPGSTSIGLLAGVWGDGGLRVIDLMNMPDSSTTQYTKVEKAAFESHPPDTLFTRLTWSSATRISAGCANGCVAVFDLTKTSVSEIPRPSIYTSVASGYILSITSCYPSHQNLFLTTSADGYPRLTDLNDPMPGSPSGTILGPRSRSTQDIIAWHEFSQIAIVMDDNFALKALPLRRFFTTIALGRAKTVGTSLAVSPCHPFILMGTANGEITGSNPMRRIIQPKALPLLQVWFMHEWRRPTQPELEGQQSTPKPVGNNGLSRFVEGFKVEQGQRTYREGSMQNSDDKDHGLHFHTVHEEETGVSAMSWNPNKECGTWAAAGLASGLLRVEDLAAC</sequence>
<dbReference type="Proteomes" id="UP000803884">
    <property type="component" value="Unassembled WGS sequence"/>
</dbReference>
<keyword evidence="3" id="KW-0539">Nucleus</keyword>
<name>A0AB34L1S3_9PEZI</name>
<evidence type="ECO:0000256" key="4">
    <source>
        <dbReference type="SAM" id="MobiDB-lite"/>
    </source>
</evidence>
<dbReference type="InterPro" id="IPR036322">
    <property type="entry name" value="WD40_repeat_dom_sf"/>
</dbReference>
<evidence type="ECO:0000256" key="3">
    <source>
        <dbReference type="ARBA" id="ARBA00023242"/>
    </source>
</evidence>
<dbReference type="SUPFAM" id="SSF50978">
    <property type="entry name" value="WD40 repeat-like"/>
    <property type="match status" value="1"/>
</dbReference>
<dbReference type="Gene3D" id="2.130.10.10">
    <property type="entry name" value="YVTN repeat-like/Quinoprotein amine dehydrogenase"/>
    <property type="match status" value="1"/>
</dbReference>
<evidence type="ECO:0008006" key="7">
    <source>
        <dbReference type="Google" id="ProtNLM"/>
    </source>
</evidence>
<dbReference type="GO" id="GO:0000127">
    <property type="term" value="C:transcription factor TFIIIC complex"/>
    <property type="evidence" value="ECO:0007669"/>
    <property type="project" value="TreeGrafter"/>
</dbReference>
<dbReference type="AlphaFoldDB" id="A0AB34L1S3"/>
<dbReference type="GO" id="GO:0005634">
    <property type="term" value="C:nucleus"/>
    <property type="evidence" value="ECO:0007669"/>
    <property type="project" value="UniProtKB-SubCell"/>
</dbReference>
<evidence type="ECO:0000256" key="1">
    <source>
        <dbReference type="ARBA" id="ARBA00004123"/>
    </source>
</evidence>
<dbReference type="PANTHER" id="PTHR15052:SF2">
    <property type="entry name" value="GENERAL TRANSCRIPTION FACTOR 3C POLYPEPTIDE 2"/>
    <property type="match status" value="1"/>
</dbReference>
<feature type="region of interest" description="Disordered" evidence="4">
    <location>
        <begin position="1"/>
        <end position="130"/>
    </location>
</feature>
<dbReference type="GO" id="GO:0006383">
    <property type="term" value="P:transcription by RNA polymerase III"/>
    <property type="evidence" value="ECO:0007669"/>
    <property type="project" value="TreeGrafter"/>
</dbReference>
<dbReference type="PANTHER" id="PTHR15052">
    <property type="entry name" value="RNA POLYMERASE III TRANSCRIPTION INITIATION FACTOR COMPLEX SUBUNIT"/>
    <property type="match status" value="1"/>
</dbReference>
<keyword evidence="2" id="KW-0804">Transcription</keyword>
<dbReference type="RefSeq" id="XP_069234060.1">
    <property type="nucleotide sequence ID" value="XM_069368745.1"/>
</dbReference>
<accession>A0AB34L1S3</accession>
<proteinExistence type="predicted"/>
<organism evidence="5 6">
    <name type="scientific">Cladosporium halotolerans</name>
    <dbReference type="NCBI Taxonomy" id="1052096"/>
    <lineage>
        <taxon>Eukaryota</taxon>
        <taxon>Fungi</taxon>
        <taxon>Dikarya</taxon>
        <taxon>Ascomycota</taxon>
        <taxon>Pezizomycotina</taxon>
        <taxon>Dothideomycetes</taxon>
        <taxon>Dothideomycetidae</taxon>
        <taxon>Cladosporiales</taxon>
        <taxon>Cladosporiaceae</taxon>
        <taxon>Cladosporium</taxon>
    </lineage>
</organism>
<dbReference type="InterPro" id="IPR052416">
    <property type="entry name" value="GTF3C_component"/>
</dbReference>
<dbReference type="EMBL" id="JAAQHG020000001">
    <property type="protein sequence ID" value="KAL1590955.1"/>
    <property type="molecule type" value="Genomic_DNA"/>
</dbReference>
<reference evidence="5 6" key="1">
    <citation type="journal article" date="2020" name="Microbiol. Resour. Announc.">
        <title>Draft Genome Sequence of a Cladosporium Species Isolated from the Mesophotic Ascidian Didemnum maculosum.</title>
        <authorList>
            <person name="Gioti A."/>
            <person name="Siaperas R."/>
            <person name="Nikolaivits E."/>
            <person name="Le Goff G."/>
            <person name="Ouazzani J."/>
            <person name="Kotoulas G."/>
            <person name="Topakas E."/>
        </authorList>
    </citation>
    <scope>NUCLEOTIDE SEQUENCE [LARGE SCALE GENOMIC DNA]</scope>
    <source>
        <strain evidence="5 6">TM138-S3</strain>
    </source>
</reference>
<evidence type="ECO:0000256" key="2">
    <source>
        <dbReference type="ARBA" id="ARBA00023163"/>
    </source>
</evidence>
<feature type="compositionally biased region" description="Acidic residues" evidence="4">
    <location>
        <begin position="84"/>
        <end position="107"/>
    </location>
</feature>
<protein>
    <recommendedName>
        <fullName evidence="7">Transcription factor TFIIIC complex subunit Tfc6</fullName>
    </recommendedName>
</protein>
<feature type="compositionally biased region" description="Acidic residues" evidence="4">
    <location>
        <begin position="54"/>
        <end position="73"/>
    </location>
</feature>
<evidence type="ECO:0000313" key="5">
    <source>
        <dbReference type="EMBL" id="KAL1590955.1"/>
    </source>
</evidence>
<evidence type="ECO:0000313" key="6">
    <source>
        <dbReference type="Proteomes" id="UP000803884"/>
    </source>
</evidence>
<dbReference type="GeneID" id="96001583"/>
<feature type="compositionally biased region" description="Basic residues" evidence="4">
    <location>
        <begin position="111"/>
        <end position="122"/>
    </location>
</feature>